<organism evidence="1 2">
    <name type="scientific">Desulfobacca acetoxidans (strain ATCC 700848 / DSM 11109 / ASRB2)</name>
    <dbReference type="NCBI Taxonomy" id="880072"/>
    <lineage>
        <taxon>Bacteria</taxon>
        <taxon>Pseudomonadati</taxon>
        <taxon>Thermodesulfobacteriota</taxon>
        <taxon>Desulfobaccia</taxon>
        <taxon>Desulfobaccales</taxon>
        <taxon>Desulfobaccaceae</taxon>
        <taxon>Desulfobacca</taxon>
    </lineage>
</organism>
<evidence type="ECO:0000313" key="1">
    <source>
        <dbReference type="EMBL" id="AEB08404.1"/>
    </source>
</evidence>
<reference evidence="2" key="2">
    <citation type="submission" date="2011-03" db="EMBL/GenBank/DDBJ databases">
        <title>The complete genome of Desulfobacca acetoxidans DSM 11109.</title>
        <authorList>
            <consortium name="US DOE Joint Genome Institute (JGI-PGF)"/>
            <person name="Lucas S."/>
            <person name="Copeland A."/>
            <person name="Lapidus A."/>
            <person name="Bruce D."/>
            <person name="Goodwin L."/>
            <person name="Pitluck S."/>
            <person name="Peters L."/>
            <person name="Kyrpides N."/>
            <person name="Mavromatis K."/>
            <person name="Ivanova N."/>
            <person name="Ovchinnikova G."/>
            <person name="Teshima H."/>
            <person name="Detter J.C."/>
            <person name="Han C."/>
            <person name="Land M."/>
            <person name="Hauser L."/>
            <person name="Markowitz V."/>
            <person name="Cheng J.-F."/>
            <person name="Hugenholtz P."/>
            <person name="Woyke T."/>
            <person name="Wu D."/>
            <person name="Spring S."/>
            <person name="Schueler E."/>
            <person name="Brambilla E."/>
            <person name="Klenk H.-P."/>
            <person name="Eisen J.A."/>
        </authorList>
    </citation>
    <scope>NUCLEOTIDE SEQUENCE [LARGE SCALE GENOMIC DNA]</scope>
    <source>
        <strain evidence="2">ATCC 700848 / DSM 11109 / ASRB2</strain>
    </source>
</reference>
<dbReference type="HOGENOM" id="CLU_3355780_0_0_7"/>
<dbReference type="EMBL" id="CP002629">
    <property type="protein sequence ID" value="AEB08404.1"/>
    <property type="molecule type" value="Genomic_DNA"/>
</dbReference>
<reference evidence="1 2" key="1">
    <citation type="journal article" date="2011" name="Stand. Genomic Sci.">
        <title>Complete genome sequence of the acetate-degrading sulfate reducer Desulfobacca acetoxidans type strain (ASRB2).</title>
        <authorList>
            <person name="Goker M."/>
            <person name="Teshima H."/>
            <person name="Lapidus A."/>
            <person name="Nolan M."/>
            <person name="Lucas S."/>
            <person name="Hammon N."/>
            <person name="Deshpande S."/>
            <person name="Cheng J.F."/>
            <person name="Tapia R."/>
            <person name="Han C."/>
            <person name="Goodwin L."/>
            <person name="Pitluck S."/>
            <person name="Huntemann M."/>
            <person name="Liolios K."/>
            <person name="Ivanova N."/>
            <person name="Pagani I."/>
            <person name="Mavromatis K."/>
            <person name="Ovchinikova G."/>
            <person name="Pati A."/>
            <person name="Chen A."/>
            <person name="Palaniappan K."/>
            <person name="Land M."/>
            <person name="Hauser L."/>
            <person name="Brambilla E.M."/>
            <person name="Rohde M."/>
            <person name="Spring S."/>
            <person name="Detter J.C."/>
            <person name="Woyke T."/>
            <person name="Bristow J."/>
            <person name="Eisen J.A."/>
            <person name="Markowitz V."/>
            <person name="Hugenholtz P."/>
            <person name="Kyrpides N.C."/>
            <person name="Klenk H.P."/>
        </authorList>
    </citation>
    <scope>NUCLEOTIDE SEQUENCE [LARGE SCALE GENOMIC DNA]</scope>
    <source>
        <strain evidence="2">ATCC 700848 / DSM 11109 / ASRB2</strain>
    </source>
</reference>
<dbReference type="KEGG" id="dao:Desac_0518"/>
<dbReference type="STRING" id="880072.Desac_0518"/>
<name>F2NFZ1_DESAR</name>
<evidence type="ECO:0000313" key="2">
    <source>
        <dbReference type="Proteomes" id="UP000000483"/>
    </source>
</evidence>
<proteinExistence type="predicted"/>
<accession>F2NFZ1</accession>
<keyword evidence="2" id="KW-1185">Reference proteome</keyword>
<gene>
    <name evidence="1" type="ordered locus">Desac_0518</name>
</gene>
<protein>
    <submittedName>
        <fullName evidence="1">Uncharacterized protein</fullName>
    </submittedName>
</protein>
<dbReference type="AlphaFoldDB" id="F2NFZ1"/>
<sequence length="36" mass="4335">MAQIASIKVRLRQLIVNLPRYPYEEYRPVEKVLSNF</sequence>
<dbReference type="Proteomes" id="UP000000483">
    <property type="component" value="Chromosome"/>
</dbReference>